<protein>
    <submittedName>
        <fullName evidence="2">Uncharacterized protein</fullName>
    </submittedName>
</protein>
<keyword evidence="1" id="KW-0812">Transmembrane</keyword>
<dbReference type="EMBL" id="GGFL01009648">
    <property type="protein sequence ID" value="MBW73826.1"/>
    <property type="molecule type" value="Transcribed_RNA"/>
</dbReference>
<dbReference type="AlphaFoldDB" id="A0A2M4D8E8"/>
<accession>A0A2M4D8E8</accession>
<name>A0A2M4D8E8_ANODA</name>
<keyword evidence="1" id="KW-1133">Transmembrane helix</keyword>
<keyword evidence="1" id="KW-0472">Membrane</keyword>
<reference evidence="2" key="1">
    <citation type="submission" date="2018-01" db="EMBL/GenBank/DDBJ databases">
        <title>An insight into the sialome of Amazonian anophelines.</title>
        <authorList>
            <person name="Ribeiro J.M."/>
            <person name="Scarpassa V."/>
            <person name="Calvo E."/>
        </authorList>
    </citation>
    <scope>NUCLEOTIDE SEQUENCE</scope>
</reference>
<evidence type="ECO:0000256" key="1">
    <source>
        <dbReference type="SAM" id="Phobius"/>
    </source>
</evidence>
<sequence>MLLLLLTLLVFPIPLLVLVFVLLCLWLIFVTTVRGGIGVLCRTAKVATGIASTSTSSSTRFHIILEAHRFGEHHIFALEIF</sequence>
<organism evidence="2">
    <name type="scientific">Anopheles darlingi</name>
    <name type="common">Mosquito</name>
    <dbReference type="NCBI Taxonomy" id="43151"/>
    <lineage>
        <taxon>Eukaryota</taxon>
        <taxon>Metazoa</taxon>
        <taxon>Ecdysozoa</taxon>
        <taxon>Arthropoda</taxon>
        <taxon>Hexapoda</taxon>
        <taxon>Insecta</taxon>
        <taxon>Pterygota</taxon>
        <taxon>Neoptera</taxon>
        <taxon>Endopterygota</taxon>
        <taxon>Diptera</taxon>
        <taxon>Nematocera</taxon>
        <taxon>Culicoidea</taxon>
        <taxon>Culicidae</taxon>
        <taxon>Anophelinae</taxon>
        <taxon>Anopheles</taxon>
    </lineage>
</organism>
<feature type="transmembrane region" description="Helical" evidence="1">
    <location>
        <begin position="6"/>
        <end position="29"/>
    </location>
</feature>
<proteinExistence type="predicted"/>
<evidence type="ECO:0000313" key="2">
    <source>
        <dbReference type="EMBL" id="MBW73826.1"/>
    </source>
</evidence>